<dbReference type="GO" id="GO:0042956">
    <property type="term" value="P:maltodextrin transmembrane transport"/>
    <property type="evidence" value="ECO:0007669"/>
    <property type="project" value="TreeGrafter"/>
</dbReference>
<feature type="signal peptide" evidence="4">
    <location>
        <begin position="1"/>
        <end position="24"/>
    </location>
</feature>
<evidence type="ECO:0000313" key="6">
    <source>
        <dbReference type="Proteomes" id="UP000199158"/>
    </source>
</evidence>
<keyword evidence="3 4" id="KW-0732">Signal</keyword>
<protein>
    <submittedName>
        <fullName evidence="5">Carbohydrate ABC transporter substrate-binding protein, CUT1 family</fullName>
    </submittedName>
</protein>
<dbReference type="GO" id="GO:0055052">
    <property type="term" value="C:ATP-binding cassette (ABC) transporter complex, substrate-binding subunit-containing"/>
    <property type="evidence" value="ECO:0007669"/>
    <property type="project" value="TreeGrafter"/>
</dbReference>
<dbReference type="AlphaFoldDB" id="A0A1H8CWN9"/>
<evidence type="ECO:0000256" key="3">
    <source>
        <dbReference type="ARBA" id="ARBA00022729"/>
    </source>
</evidence>
<dbReference type="OrthoDB" id="9795467at2"/>
<evidence type="ECO:0000313" key="5">
    <source>
        <dbReference type="EMBL" id="SEM99445.1"/>
    </source>
</evidence>
<dbReference type="Gene3D" id="3.40.190.10">
    <property type="entry name" value="Periplasmic binding protein-like II"/>
    <property type="match status" value="1"/>
</dbReference>
<dbReference type="InterPro" id="IPR006059">
    <property type="entry name" value="SBP"/>
</dbReference>
<comment type="similarity">
    <text evidence="1">Belongs to the bacterial solute-binding protein 1 family.</text>
</comment>
<dbReference type="Proteomes" id="UP000199158">
    <property type="component" value="Unassembled WGS sequence"/>
</dbReference>
<dbReference type="RefSeq" id="WP_092755428.1">
    <property type="nucleotide sequence ID" value="NZ_FOCG01000002.1"/>
</dbReference>
<dbReference type="STRING" id="474960.SAMN05216180_2378"/>
<dbReference type="PROSITE" id="PS51257">
    <property type="entry name" value="PROKAR_LIPOPROTEIN"/>
    <property type="match status" value="1"/>
</dbReference>
<dbReference type="PANTHER" id="PTHR30061">
    <property type="entry name" value="MALTOSE-BINDING PERIPLASMIC PROTEIN"/>
    <property type="match status" value="1"/>
</dbReference>
<keyword evidence="6" id="KW-1185">Reference proteome</keyword>
<reference evidence="5 6" key="1">
    <citation type="submission" date="2016-10" db="EMBL/GenBank/DDBJ databases">
        <authorList>
            <person name="de Groot N.N."/>
        </authorList>
    </citation>
    <scope>NUCLEOTIDE SEQUENCE [LARGE SCALE GENOMIC DNA]</scope>
    <source>
        <strain evidence="5 6">CGMCC 1.5070</strain>
    </source>
</reference>
<accession>A0A1H8CWN9</accession>
<dbReference type="Pfam" id="PF01547">
    <property type="entry name" value="SBP_bac_1"/>
    <property type="match status" value="1"/>
</dbReference>
<keyword evidence="2" id="KW-0813">Transport</keyword>
<organism evidence="5 6">
    <name type="scientific">Hydrogenoanaerobacterium saccharovorans</name>
    <dbReference type="NCBI Taxonomy" id="474960"/>
    <lineage>
        <taxon>Bacteria</taxon>
        <taxon>Bacillati</taxon>
        <taxon>Bacillota</taxon>
        <taxon>Clostridia</taxon>
        <taxon>Eubacteriales</taxon>
        <taxon>Oscillospiraceae</taxon>
        <taxon>Hydrogenoanaerobacterium</taxon>
    </lineage>
</organism>
<evidence type="ECO:0000256" key="2">
    <source>
        <dbReference type="ARBA" id="ARBA00022448"/>
    </source>
</evidence>
<sequence>MKAVRKVAALALVFCLFAGCGINATLQNEDAITITDFSPDLFEDQTLQYFTDHPVNDGKPITLTMWVNEDWGDSYTYLLREYAKYRPNVTIQLVQFPWKSYWTKMRLALQNGNGPDIFHMHNSLGKDFLSYMEPLSSDIFNENNLSSSFSHHGISKIDGKLYFISLGSTTGGIFYNKELWRRAGLTERDIPVTWEQLRAVAKKLTQYDASGNIVVDGFNFNNEAQSLLFAMQAQKGVPLFSEDGQRSNLCNPENIENINFLRKLCNEDKVCRVNEASAYDLLGQRGAAMIYGWPWGANHLEMNYPTVDYGFFRIPAWSEKVPPAYEYNNYETSFAINRAVSPAKKQVAEDLLLFYLSNDNVLLKTAEQAKMVPTKTSLMKTRSGELGKVIQVQATYIDRTAFKGILPQVIYAYLSPVLDANMADSTYGISELLHATDKEIDKILKTYEFDSALEDYKYYNEFKQ</sequence>
<name>A0A1H8CWN9_9FIRM</name>
<dbReference type="GO" id="GO:0015768">
    <property type="term" value="P:maltose transport"/>
    <property type="evidence" value="ECO:0007669"/>
    <property type="project" value="TreeGrafter"/>
</dbReference>
<evidence type="ECO:0000256" key="4">
    <source>
        <dbReference type="SAM" id="SignalP"/>
    </source>
</evidence>
<evidence type="ECO:0000256" key="1">
    <source>
        <dbReference type="ARBA" id="ARBA00008520"/>
    </source>
</evidence>
<dbReference type="SUPFAM" id="SSF53850">
    <property type="entry name" value="Periplasmic binding protein-like II"/>
    <property type="match status" value="1"/>
</dbReference>
<gene>
    <name evidence="5" type="ORF">SAMN05216180_2378</name>
</gene>
<dbReference type="EMBL" id="FOCG01000002">
    <property type="protein sequence ID" value="SEM99445.1"/>
    <property type="molecule type" value="Genomic_DNA"/>
</dbReference>
<feature type="chain" id="PRO_5038857654" evidence="4">
    <location>
        <begin position="25"/>
        <end position="464"/>
    </location>
</feature>
<proteinExistence type="inferred from homology"/>
<dbReference type="GO" id="GO:1901982">
    <property type="term" value="F:maltose binding"/>
    <property type="evidence" value="ECO:0007669"/>
    <property type="project" value="TreeGrafter"/>
</dbReference>
<dbReference type="PANTHER" id="PTHR30061:SF50">
    <property type="entry name" value="MALTOSE_MALTODEXTRIN-BINDING PERIPLASMIC PROTEIN"/>
    <property type="match status" value="1"/>
</dbReference>